<reference evidence="1 2" key="1">
    <citation type="journal article" date="2011" name="Proc. Natl. Acad. Sci. U.S.A.">
        <title>Evolutionary erosion of yeast sex chromosomes by mating-type switching accidents.</title>
        <authorList>
            <person name="Gordon J.L."/>
            <person name="Armisen D."/>
            <person name="Proux-Wera E."/>
            <person name="Oheigeartaigh S.S."/>
            <person name="Byrne K.P."/>
            <person name="Wolfe K.H."/>
        </authorList>
    </citation>
    <scope>NUCLEOTIDE SEQUENCE [LARGE SCALE GENOMIC DNA]</scope>
    <source>
        <strain evidence="2">ATCC 10662 / CBS 1146 / NBRC 0425 / NCYC 2629 / NRRL Y-866</strain>
    </source>
</reference>
<gene>
    <name evidence="1" type="primary">TDEL0B02030</name>
    <name evidence="1" type="ORF">TDEL_0B02030</name>
</gene>
<dbReference type="GO" id="GO:0019005">
    <property type="term" value="C:SCF ubiquitin ligase complex"/>
    <property type="evidence" value="ECO:0007669"/>
    <property type="project" value="EnsemblFungi"/>
</dbReference>
<dbReference type="OrthoDB" id="4065415at2759"/>
<dbReference type="GO" id="GO:0031146">
    <property type="term" value="P:SCF-dependent proteasomal ubiquitin-dependent protein catabolic process"/>
    <property type="evidence" value="ECO:0007669"/>
    <property type="project" value="EnsemblFungi"/>
</dbReference>
<evidence type="ECO:0000313" key="2">
    <source>
        <dbReference type="Proteomes" id="UP000005627"/>
    </source>
</evidence>
<organism evidence="1 2">
    <name type="scientific">Torulaspora delbrueckii</name>
    <name type="common">Yeast</name>
    <name type="synonym">Candida colliculosa</name>
    <dbReference type="NCBI Taxonomy" id="4950"/>
    <lineage>
        <taxon>Eukaryota</taxon>
        <taxon>Fungi</taxon>
        <taxon>Dikarya</taxon>
        <taxon>Ascomycota</taxon>
        <taxon>Saccharomycotina</taxon>
        <taxon>Saccharomycetes</taxon>
        <taxon>Saccharomycetales</taxon>
        <taxon>Saccharomycetaceae</taxon>
        <taxon>Torulaspora</taxon>
    </lineage>
</organism>
<dbReference type="eggNOG" id="ENOG502S61D">
    <property type="taxonomic scope" value="Eukaryota"/>
</dbReference>
<dbReference type="EMBL" id="HE616743">
    <property type="protein sequence ID" value="CCE90332.1"/>
    <property type="molecule type" value="Genomic_DNA"/>
</dbReference>
<dbReference type="KEGG" id="tdl:TDEL_0B02030"/>
<dbReference type="AlphaFoldDB" id="G8ZNY8"/>
<dbReference type="FunCoup" id="G8ZNY8">
    <property type="interactions" value="59"/>
</dbReference>
<dbReference type="Proteomes" id="UP000005627">
    <property type="component" value="Chromosome 2"/>
</dbReference>
<accession>G8ZNY8</accession>
<sequence>MLAVVDLPTEIVWELLELCPRELRAVNKRFYLLHNELYREKTLDLIPRVPEENQEFWDVVKGPVVDYVKSLEFLRGNARKIGRLLGEEYVDDSWYIIYNAILGRLKCGNHFAVRDSLDYHKPIYTGSCVVPPGESCPINAWFHIDDLDAARKLGTLVTDFGASHTKLSPGEYCTEYCGFYQGDWGLLLQSGILPKMEGRNLPVSIELRLVERSMTPPDYFEKPQLNFLGYDFRDYDPKNKWLFFRIDKSFKTTIFNPYETLLSESLVKWDGKFDVPSHFERPQKSTTGYFDPSVKAVRKFMYRYPKSKQNLELEKVLPDWRAPRLRR</sequence>
<dbReference type="RefSeq" id="XP_003679543.1">
    <property type="nucleotide sequence ID" value="XM_003679495.1"/>
</dbReference>
<dbReference type="HOGENOM" id="CLU_063944_0_0_1"/>
<protein>
    <submittedName>
        <fullName evidence="1">Uncharacterized protein</fullName>
    </submittedName>
</protein>
<dbReference type="GeneID" id="11504174"/>
<name>G8ZNY8_TORDE</name>
<keyword evidence="2" id="KW-1185">Reference proteome</keyword>
<proteinExistence type="predicted"/>
<dbReference type="InParanoid" id="G8ZNY8"/>
<evidence type="ECO:0000313" key="1">
    <source>
        <dbReference type="EMBL" id="CCE90332.1"/>
    </source>
</evidence>